<reference evidence="4" key="1">
    <citation type="submission" date="2016-11" db="EMBL/GenBank/DDBJ databases">
        <authorList>
            <person name="Varghese N."/>
            <person name="Submissions S."/>
        </authorList>
    </citation>
    <scope>NUCLEOTIDE SEQUENCE [LARGE SCALE GENOMIC DNA]</scope>
    <source>
        <strain evidence="4">DSM 22363</strain>
    </source>
</reference>
<name>A0A1N6H429_9SPHN</name>
<feature type="domain" description="MOFRL-associated" evidence="2">
    <location>
        <begin position="14"/>
        <end position="236"/>
    </location>
</feature>
<dbReference type="Pfam" id="PF05161">
    <property type="entry name" value="MOFRL"/>
    <property type="match status" value="1"/>
</dbReference>
<dbReference type="AlphaFoldDB" id="A0A1N6H429"/>
<dbReference type="PANTHER" id="PTHR12227">
    <property type="entry name" value="GLYCERATE KINASE"/>
    <property type="match status" value="1"/>
</dbReference>
<proteinExistence type="predicted"/>
<dbReference type="EMBL" id="FSQW01000002">
    <property type="protein sequence ID" value="SIO14513.1"/>
    <property type="molecule type" value="Genomic_DNA"/>
</dbReference>
<keyword evidence="4" id="KW-1185">Reference proteome</keyword>
<feature type="domain" description="MOFRL" evidence="1">
    <location>
        <begin position="313"/>
        <end position="417"/>
    </location>
</feature>
<organism evidence="3 4">
    <name type="scientific">Parasphingorhabdus marina DSM 22363</name>
    <dbReference type="NCBI Taxonomy" id="1123272"/>
    <lineage>
        <taxon>Bacteria</taxon>
        <taxon>Pseudomonadati</taxon>
        <taxon>Pseudomonadota</taxon>
        <taxon>Alphaproteobacteria</taxon>
        <taxon>Sphingomonadales</taxon>
        <taxon>Sphingomonadaceae</taxon>
        <taxon>Parasphingorhabdus</taxon>
    </lineage>
</organism>
<sequence length="424" mass="43994">MHQTTNSAPDKQFLQSIYDAALQPARPEIALQDFVMPPVSGRVWLFAAGKAATGMAAAVLPKLPEPVCGLVVTRQGYGTPGFSPPGLEIIEAAHPVPDSVGLDAAERAVRAANALVAGDLMLALISGGASSLLPLPVRGVTLGEKQRLTRQLLHCGTPISEINIVRKHLSAIKGGRLAAAAWPAQTMTVAISDVPGDDPATIGSGPTVGDRSTLADARSVVAKYGLELSDAAAQALRDAENETPDPEDERLSATSYACCARPADLVQAAADAVSERGYEPHVLGDDLEGEAAELGRDHARLALRLKEEGRRTAIISGGEATVTVSNSHGRGGRNTAFLLSCALALEGAPGISGFAADTDGIDGSEDNAGAFLWPGLLDRLDGKMAAQTWLESDDSYSAFARADALLMTGPSGTNVNDLRVLLID</sequence>
<dbReference type="STRING" id="1123272.SAMN02745824_3124"/>
<dbReference type="Gene3D" id="3.40.1480.10">
    <property type="entry name" value="MOFRL domain"/>
    <property type="match status" value="1"/>
</dbReference>
<dbReference type="PANTHER" id="PTHR12227:SF0">
    <property type="entry name" value="GLYCERATE KINASE"/>
    <property type="match status" value="1"/>
</dbReference>
<accession>A0A1N6H429</accession>
<keyword evidence="3" id="KW-0670">Pyruvate</keyword>
<dbReference type="Pfam" id="PF13660">
    <property type="entry name" value="DUF4147"/>
    <property type="match status" value="1"/>
</dbReference>
<dbReference type="OrthoDB" id="9766552at2"/>
<dbReference type="Proteomes" id="UP000185192">
    <property type="component" value="Unassembled WGS sequence"/>
</dbReference>
<evidence type="ECO:0000313" key="4">
    <source>
        <dbReference type="Proteomes" id="UP000185192"/>
    </source>
</evidence>
<dbReference type="Gene3D" id="3.40.50.10180">
    <property type="entry name" value="Glycerate kinase, MOFRL-like N-terminal domain"/>
    <property type="match status" value="1"/>
</dbReference>
<evidence type="ECO:0000313" key="3">
    <source>
        <dbReference type="EMBL" id="SIO14513.1"/>
    </source>
</evidence>
<dbReference type="InterPro" id="IPR039760">
    <property type="entry name" value="MOFRL_protein"/>
</dbReference>
<dbReference type="GO" id="GO:0005737">
    <property type="term" value="C:cytoplasm"/>
    <property type="evidence" value="ECO:0007669"/>
    <property type="project" value="TreeGrafter"/>
</dbReference>
<dbReference type="GO" id="GO:0008887">
    <property type="term" value="F:glycerate kinase activity"/>
    <property type="evidence" value="ECO:0007669"/>
    <property type="project" value="InterPro"/>
</dbReference>
<dbReference type="RefSeq" id="WP_074206043.1">
    <property type="nucleotide sequence ID" value="NZ_FSQW01000002.1"/>
</dbReference>
<evidence type="ECO:0000259" key="2">
    <source>
        <dbReference type="Pfam" id="PF13660"/>
    </source>
</evidence>
<dbReference type="InterPro" id="IPR037035">
    <property type="entry name" value="GK-like_C_sf"/>
</dbReference>
<gene>
    <name evidence="3" type="ORF">SAMN02745824_3124</name>
</gene>
<dbReference type="InterPro" id="IPR007835">
    <property type="entry name" value="MOFRL"/>
</dbReference>
<evidence type="ECO:0000259" key="1">
    <source>
        <dbReference type="Pfam" id="PF05161"/>
    </source>
</evidence>
<dbReference type="InterPro" id="IPR038614">
    <property type="entry name" value="GK_N_sf"/>
</dbReference>
<dbReference type="SUPFAM" id="SSF82544">
    <property type="entry name" value="GckA/TtuD-like"/>
    <property type="match status" value="1"/>
</dbReference>
<protein>
    <submittedName>
        <fullName evidence="3">Hydroxypyruvate reductase</fullName>
    </submittedName>
</protein>
<dbReference type="InterPro" id="IPR025286">
    <property type="entry name" value="MOFRL_assoc_dom"/>
</dbReference>